<evidence type="ECO:0000313" key="5">
    <source>
        <dbReference type="EMBL" id="KAF7537266.1"/>
    </source>
</evidence>
<reference evidence="5" key="1">
    <citation type="submission" date="2020-03" db="EMBL/GenBank/DDBJ databases">
        <title>Draft Genome Sequence of Cylindrodendrum hubeiense.</title>
        <authorList>
            <person name="Buettner E."/>
            <person name="Kellner H."/>
        </authorList>
    </citation>
    <scope>NUCLEOTIDE SEQUENCE</scope>
    <source>
        <strain evidence="5">IHI 201604</strain>
    </source>
</reference>
<dbReference type="SUPFAM" id="SSF48439">
    <property type="entry name" value="Protein prenylyltransferase"/>
    <property type="match status" value="1"/>
</dbReference>
<comment type="caution">
    <text evidence="5">The sequence shown here is derived from an EMBL/GenBank/DDBJ whole genome shotgun (WGS) entry which is preliminary data.</text>
</comment>
<dbReference type="OrthoDB" id="5358702at2759"/>
<keyword evidence="4" id="KW-0677">Repeat</keyword>
<dbReference type="Proteomes" id="UP000722485">
    <property type="component" value="Unassembled WGS sequence"/>
</dbReference>
<sequence>MSRALDKDVKEALKHGDHRAVFDEISGALTNSSAELLEIEMLGMSHVFDPSTTLLQDHNAIAVPKLRLVQAFIVARQIIIAYLQGKKDGSDDVILRATAVILLMDPEYLTAANIRKRLLQNKMHNGDDVTTSLKSEKHLVDSLLTSRLHRHTKSPTLWSHRRWLMDQFKTQGLGITAEEDIKKIITVSGERHPRNYYAWCHARYLANALLTEYPAQEEGLSRTIAVVKQWSFAHHDDISGWQFLMFLLQKHQMDTQPTFTKTLQLAESFKWRNESVWYFLRYIFAASTCLTDDDREEFTRIRTALWETAAEDSQDRHTLDAVQTWLSQQG</sequence>
<evidence type="ECO:0000256" key="4">
    <source>
        <dbReference type="ARBA" id="ARBA00022737"/>
    </source>
</evidence>
<evidence type="ECO:0008006" key="7">
    <source>
        <dbReference type="Google" id="ProtNLM"/>
    </source>
</evidence>
<keyword evidence="3" id="KW-0808">Transferase</keyword>
<dbReference type="Gene3D" id="1.25.40.120">
    <property type="entry name" value="Protein prenylyltransferase"/>
    <property type="match status" value="1"/>
</dbReference>
<dbReference type="GO" id="GO:0005737">
    <property type="term" value="C:cytoplasm"/>
    <property type="evidence" value="ECO:0007669"/>
    <property type="project" value="TreeGrafter"/>
</dbReference>
<comment type="similarity">
    <text evidence="1">Belongs to the protein prenyltransferase subunit alpha family.</text>
</comment>
<protein>
    <recommendedName>
        <fullName evidence="7">Protein prenyltransferase</fullName>
    </recommendedName>
</protein>
<evidence type="ECO:0000256" key="2">
    <source>
        <dbReference type="ARBA" id="ARBA00022602"/>
    </source>
</evidence>
<evidence type="ECO:0000313" key="6">
    <source>
        <dbReference type="Proteomes" id="UP000722485"/>
    </source>
</evidence>
<dbReference type="EMBL" id="JAANBB010000641">
    <property type="protein sequence ID" value="KAF7537266.1"/>
    <property type="molecule type" value="Genomic_DNA"/>
</dbReference>
<dbReference type="Pfam" id="PF01239">
    <property type="entry name" value="PPTA"/>
    <property type="match status" value="2"/>
</dbReference>
<dbReference type="PANTHER" id="PTHR11129">
    <property type="entry name" value="PROTEIN FARNESYLTRANSFERASE ALPHA SUBUNIT/RAB GERANYLGERANYL TRANSFERASE ALPHA SUBUNIT"/>
    <property type="match status" value="1"/>
</dbReference>
<dbReference type="AlphaFoldDB" id="A0A9P5H121"/>
<evidence type="ECO:0000256" key="1">
    <source>
        <dbReference type="ARBA" id="ARBA00006734"/>
    </source>
</evidence>
<accession>A0A9P5H121</accession>
<name>A0A9P5H121_9HYPO</name>
<dbReference type="InterPro" id="IPR002088">
    <property type="entry name" value="Prenyl_trans_a"/>
</dbReference>
<dbReference type="GO" id="GO:0008318">
    <property type="term" value="F:protein prenyltransferase activity"/>
    <property type="evidence" value="ECO:0007669"/>
    <property type="project" value="InterPro"/>
</dbReference>
<organism evidence="5 6">
    <name type="scientific">Cylindrodendrum hubeiense</name>
    <dbReference type="NCBI Taxonomy" id="595255"/>
    <lineage>
        <taxon>Eukaryota</taxon>
        <taxon>Fungi</taxon>
        <taxon>Dikarya</taxon>
        <taxon>Ascomycota</taxon>
        <taxon>Pezizomycotina</taxon>
        <taxon>Sordariomycetes</taxon>
        <taxon>Hypocreomycetidae</taxon>
        <taxon>Hypocreales</taxon>
        <taxon>Nectriaceae</taxon>
        <taxon>Cylindrodendrum</taxon>
    </lineage>
</organism>
<evidence type="ECO:0000256" key="3">
    <source>
        <dbReference type="ARBA" id="ARBA00022679"/>
    </source>
</evidence>
<keyword evidence="2" id="KW-0637">Prenyltransferase</keyword>
<keyword evidence="6" id="KW-1185">Reference proteome</keyword>
<proteinExistence type="inferred from homology"/>
<gene>
    <name evidence="5" type="ORF">G7Z17_g12880</name>
</gene>
<dbReference type="PANTHER" id="PTHR11129:SF3">
    <property type="entry name" value="PROTEIN PRENYLTRANSFERASE ALPHA SUBUNIT REPEAT-CONTAINING PROTEIN 1"/>
    <property type="match status" value="1"/>
</dbReference>